<keyword evidence="1" id="KW-0862">Zinc</keyword>
<dbReference type="GO" id="GO:0003676">
    <property type="term" value="F:nucleic acid binding"/>
    <property type="evidence" value="ECO:0007669"/>
    <property type="project" value="InterPro"/>
</dbReference>
<organism evidence="3">
    <name type="scientific">Tanacetum cinerariifolium</name>
    <name type="common">Dalmatian daisy</name>
    <name type="synonym">Chrysanthemum cinerariifolium</name>
    <dbReference type="NCBI Taxonomy" id="118510"/>
    <lineage>
        <taxon>Eukaryota</taxon>
        <taxon>Viridiplantae</taxon>
        <taxon>Streptophyta</taxon>
        <taxon>Embryophyta</taxon>
        <taxon>Tracheophyta</taxon>
        <taxon>Spermatophyta</taxon>
        <taxon>Magnoliopsida</taxon>
        <taxon>eudicotyledons</taxon>
        <taxon>Gunneridae</taxon>
        <taxon>Pentapetalae</taxon>
        <taxon>asterids</taxon>
        <taxon>campanulids</taxon>
        <taxon>Asterales</taxon>
        <taxon>Asteraceae</taxon>
        <taxon>Asteroideae</taxon>
        <taxon>Anthemideae</taxon>
        <taxon>Anthemidinae</taxon>
        <taxon>Tanacetum</taxon>
    </lineage>
</organism>
<keyword evidence="3" id="KW-0548">Nucleotidyltransferase</keyword>
<evidence type="ECO:0000259" key="2">
    <source>
        <dbReference type="PROSITE" id="PS50158"/>
    </source>
</evidence>
<dbReference type="PROSITE" id="PS50158">
    <property type="entry name" value="ZF_CCHC"/>
    <property type="match status" value="1"/>
</dbReference>
<accession>A0A699TZD4</accession>
<evidence type="ECO:0000256" key="1">
    <source>
        <dbReference type="PROSITE-ProRule" id="PRU00047"/>
    </source>
</evidence>
<keyword evidence="3" id="KW-0695">RNA-directed DNA polymerase</keyword>
<name>A0A699TZD4_TANCI</name>
<dbReference type="InterPro" id="IPR001878">
    <property type="entry name" value="Znf_CCHC"/>
</dbReference>
<comment type="caution">
    <text evidence="3">The sequence shown here is derived from an EMBL/GenBank/DDBJ whole genome shotgun (WGS) entry which is preliminary data.</text>
</comment>
<dbReference type="InterPro" id="IPR036875">
    <property type="entry name" value="Znf_CCHC_sf"/>
</dbReference>
<gene>
    <name evidence="3" type="ORF">Tci_886425</name>
</gene>
<keyword evidence="3" id="KW-0808">Transferase</keyword>
<dbReference type="GO" id="GO:0008270">
    <property type="term" value="F:zinc ion binding"/>
    <property type="evidence" value="ECO:0007669"/>
    <property type="project" value="UniProtKB-KW"/>
</dbReference>
<protein>
    <submittedName>
        <fullName evidence="3">Putative reverse transcriptase domain-containing protein</fullName>
    </submittedName>
</protein>
<keyword evidence="1" id="KW-0863">Zinc-finger</keyword>
<feature type="non-terminal residue" evidence="3">
    <location>
        <position position="147"/>
    </location>
</feature>
<dbReference type="AlphaFoldDB" id="A0A699TZD4"/>
<reference evidence="3" key="1">
    <citation type="journal article" date="2019" name="Sci. Rep.">
        <title>Draft genome of Tanacetum cinerariifolium, the natural source of mosquito coil.</title>
        <authorList>
            <person name="Yamashiro T."/>
            <person name="Shiraishi A."/>
            <person name="Satake H."/>
            <person name="Nakayama K."/>
        </authorList>
    </citation>
    <scope>NUCLEOTIDE SEQUENCE</scope>
</reference>
<sequence>MGHKAKHYQSKNMASDAAIQPNVVCYKCEERGHKSYECLQKADRRGGNRLEDELRHLKLRDINIAAYTERFNELALLCLDVISNEKKVELCIKGFPEINKGETTSSRPVTLNEVVRMAHALMEQKIQAKNERITSGLKRKWENNNQG</sequence>
<keyword evidence="1" id="KW-0479">Metal-binding</keyword>
<feature type="domain" description="CCHC-type" evidence="2">
    <location>
        <begin position="25"/>
        <end position="38"/>
    </location>
</feature>
<dbReference type="SUPFAM" id="SSF57756">
    <property type="entry name" value="Retrovirus zinc finger-like domains"/>
    <property type="match status" value="1"/>
</dbReference>
<dbReference type="EMBL" id="BKCJ011279567">
    <property type="protein sequence ID" value="GFD14456.1"/>
    <property type="molecule type" value="Genomic_DNA"/>
</dbReference>
<dbReference type="GO" id="GO:0003964">
    <property type="term" value="F:RNA-directed DNA polymerase activity"/>
    <property type="evidence" value="ECO:0007669"/>
    <property type="project" value="UniProtKB-KW"/>
</dbReference>
<proteinExistence type="predicted"/>
<feature type="non-terminal residue" evidence="3">
    <location>
        <position position="1"/>
    </location>
</feature>
<evidence type="ECO:0000313" key="3">
    <source>
        <dbReference type="EMBL" id="GFD14456.1"/>
    </source>
</evidence>